<dbReference type="PANTHER" id="PTHR37299">
    <property type="entry name" value="TRANSCRIPTIONAL REGULATOR-RELATED"/>
    <property type="match status" value="1"/>
</dbReference>
<dbReference type="KEGG" id="tvd:SG34_007225"/>
<keyword evidence="2" id="KW-0597">Phosphoprotein</keyword>
<dbReference type="PANTHER" id="PTHR37299:SF1">
    <property type="entry name" value="STAGE 0 SPORULATION PROTEIN A HOMOLOG"/>
    <property type="match status" value="1"/>
</dbReference>
<evidence type="ECO:0000259" key="4">
    <source>
        <dbReference type="PROSITE" id="PS50930"/>
    </source>
</evidence>
<dbReference type="GO" id="GO:0000156">
    <property type="term" value="F:phosphorelay response regulator activity"/>
    <property type="evidence" value="ECO:0007669"/>
    <property type="project" value="InterPro"/>
</dbReference>
<protein>
    <submittedName>
        <fullName evidence="5">Response regulator transcription factor</fullName>
    </submittedName>
</protein>
<dbReference type="AlphaFoldDB" id="A0AAF0CAB4"/>
<sequence length="238" mass="26987">MSINAVIIDDERLARNELKRLLKKYPEVNIIAEAENITSGHQIIKEHRPDVVFLDIEMPGGTGLELAEQLGGEFSLVFCTAYDEFAVDAFSLNAADYLVKPVNPKRLEKTLTKLSAPQQEGIRILNDDFKLMVKFNETMRIIRLADIFRFQSIGNHAALYTRFGKGYIESSLNKIEARLSPDVYFRASRGDILRLDAIEEMEQTIGYGLNARLINGDEVEVSRRQASKLKQQMAFPAF</sequence>
<dbReference type="PROSITE" id="PS50110">
    <property type="entry name" value="RESPONSE_REGULATORY"/>
    <property type="match status" value="1"/>
</dbReference>
<dbReference type="SMART" id="SM00448">
    <property type="entry name" value="REC"/>
    <property type="match status" value="1"/>
</dbReference>
<evidence type="ECO:0000256" key="1">
    <source>
        <dbReference type="ARBA" id="ARBA00023012"/>
    </source>
</evidence>
<dbReference type="SUPFAM" id="SSF52172">
    <property type="entry name" value="CheY-like"/>
    <property type="match status" value="1"/>
</dbReference>
<evidence type="ECO:0000259" key="3">
    <source>
        <dbReference type="PROSITE" id="PS50110"/>
    </source>
</evidence>
<dbReference type="Gene3D" id="2.40.50.1020">
    <property type="entry name" value="LytTr DNA-binding domain"/>
    <property type="match status" value="1"/>
</dbReference>
<evidence type="ECO:0000313" key="6">
    <source>
        <dbReference type="Proteomes" id="UP000032352"/>
    </source>
</evidence>
<dbReference type="PROSITE" id="PS50930">
    <property type="entry name" value="HTH_LYTTR"/>
    <property type="match status" value="1"/>
</dbReference>
<evidence type="ECO:0000313" key="5">
    <source>
        <dbReference type="EMBL" id="WDE06688.1"/>
    </source>
</evidence>
<dbReference type="InterPro" id="IPR046947">
    <property type="entry name" value="LytR-like"/>
</dbReference>
<organism evidence="5 6">
    <name type="scientific">Thalassomonas viridans</name>
    <dbReference type="NCBI Taxonomy" id="137584"/>
    <lineage>
        <taxon>Bacteria</taxon>
        <taxon>Pseudomonadati</taxon>
        <taxon>Pseudomonadota</taxon>
        <taxon>Gammaproteobacteria</taxon>
        <taxon>Alteromonadales</taxon>
        <taxon>Colwelliaceae</taxon>
        <taxon>Thalassomonas</taxon>
    </lineage>
</organism>
<dbReference type="Gene3D" id="3.40.50.2300">
    <property type="match status" value="1"/>
</dbReference>
<reference evidence="5 6" key="2">
    <citation type="journal article" date="2022" name="Mar. Drugs">
        <title>Bioassay-Guided Fractionation Leads to the Detection of Cholic Acid Generated by the Rare Thalassomonas sp.</title>
        <authorList>
            <person name="Pheiffer F."/>
            <person name="Schneider Y.K."/>
            <person name="Hansen E.H."/>
            <person name="Andersen J.H."/>
            <person name="Isaksson J."/>
            <person name="Busche T."/>
            <person name="R C."/>
            <person name="Kalinowski J."/>
            <person name="Zyl L.V."/>
            <person name="Trindade M."/>
        </authorList>
    </citation>
    <scope>NUCLEOTIDE SEQUENCE [LARGE SCALE GENOMIC DNA]</scope>
    <source>
        <strain evidence="5 6">XOM25</strain>
    </source>
</reference>
<gene>
    <name evidence="5" type="ORF">SG34_007225</name>
</gene>
<evidence type="ECO:0000256" key="2">
    <source>
        <dbReference type="PROSITE-ProRule" id="PRU00169"/>
    </source>
</evidence>
<feature type="domain" description="Response regulatory" evidence="3">
    <location>
        <begin position="4"/>
        <end position="115"/>
    </location>
</feature>
<name>A0AAF0CAB4_9GAMM</name>
<feature type="domain" description="HTH LytTR-type" evidence="4">
    <location>
        <begin position="131"/>
        <end position="235"/>
    </location>
</feature>
<keyword evidence="6" id="KW-1185">Reference proteome</keyword>
<keyword evidence="1" id="KW-0902">Two-component regulatory system</keyword>
<feature type="modified residue" description="4-aspartylphosphate" evidence="2">
    <location>
        <position position="55"/>
    </location>
</feature>
<dbReference type="Proteomes" id="UP000032352">
    <property type="component" value="Chromosome"/>
</dbReference>
<dbReference type="RefSeq" id="WP_044840551.1">
    <property type="nucleotide sequence ID" value="NZ_CP059733.1"/>
</dbReference>
<accession>A0AAF0CAB4</accession>
<proteinExistence type="predicted"/>
<reference evidence="5 6" key="1">
    <citation type="journal article" date="2015" name="Genome Announc.">
        <title>Draft Genome Sequences of Marine Isolates of Thalassomonas viridans and Thalassomonas actiniarum.</title>
        <authorList>
            <person name="Olonade I."/>
            <person name="van Zyl L.J."/>
            <person name="Trindade M."/>
        </authorList>
    </citation>
    <scope>NUCLEOTIDE SEQUENCE [LARGE SCALE GENOMIC DNA]</scope>
    <source>
        <strain evidence="5 6">XOM25</strain>
    </source>
</reference>
<dbReference type="InterPro" id="IPR011006">
    <property type="entry name" value="CheY-like_superfamily"/>
</dbReference>
<dbReference type="GO" id="GO:0003677">
    <property type="term" value="F:DNA binding"/>
    <property type="evidence" value="ECO:0007669"/>
    <property type="project" value="InterPro"/>
</dbReference>
<dbReference type="InterPro" id="IPR001789">
    <property type="entry name" value="Sig_transdc_resp-reg_receiver"/>
</dbReference>
<dbReference type="InterPro" id="IPR007492">
    <property type="entry name" value="LytTR_DNA-bd_dom"/>
</dbReference>
<dbReference type="Pfam" id="PF04397">
    <property type="entry name" value="LytTR"/>
    <property type="match status" value="1"/>
</dbReference>
<dbReference type="Pfam" id="PF00072">
    <property type="entry name" value="Response_reg"/>
    <property type="match status" value="1"/>
</dbReference>
<dbReference type="SMART" id="SM00850">
    <property type="entry name" value="LytTR"/>
    <property type="match status" value="1"/>
</dbReference>
<dbReference type="EMBL" id="CP059733">
    <property type="protein sequence ID" value="WDE06688.1"/>
    <property type="molecule type" value="Genomic_DNA"/>
</dbReference>